<gene>
    <name evidence="1" type="ORF">V5O48_014309</name>
</gene>
<organism evidence="1 2">
    <name type="scientific">Marasmius crinis-equi</name>
    <dbReference type="NCBI Taxonomy" id="585013"/>
    <lineage>
        <taxon>Eukaryota</taxon>
        <taxon>Fungi</taxon>
        <taxon>Dikarya</taxon>
        <taxon>Basidiomycota</taxon>
        <taxon>Agaricomycotina</taxon>
        <taxon>Agaricomycetes</taxon>
        <taxon>Agaricomycetidae</taxon>
        <taxon>Agaricales</taxon>
        <taxon>Marasmiineae</taxon>
        <taxon>Marasmiaceae</taxon>
        <taxon>Marasmius</taxon>
    </lineage>
</organism>
<protein>
    <submittedName>
        <fullName evidence="1">Uncharacterized protein</fullName>
    </submittedName>
</protein>
<reference evidence="1 2" key="1">
    <citation type="submission" date="2024-02" db="EMBL/GenBank/DDBJ databases">
        <title>A draft genome for the cacao thread blight pathogen Marasmius crinis-equi.</title>
        <authorList>
            <person name="Cohen S.P."/>
            <person name="Baruah I.K."/>
            <person name="Amoako-Attah I."/>
            <person name="Bukari Y."/>
            <person name="Meinhardt L.W."/>
            <person name="Bailey B.A."/>
        </authorList>
    </citation>
    <scope>NUCLEOTIDE SEQUENCE [LARGE SCALE GENOMIC DNA]</scope>
    <source>
        <strain evidence="1 2">GH-76</strain>
    </source>
</reference>
<evidence type="ECO:0000313" key="1">
    <source>
        <dbReference type="EMBL" id="KAL0567686.1"/>
    </source>
</evidence>
<sequence length="257" mass="28463">MASTWKSPGLRRLSEIVKDYPTSITVIEHLRRTRLPNATSFDLSHPGDDVNSVLVAIMALVKHLDSPRSLMAIVNTEKYWSPVLRPWAVFLLSQICRREPSTPEGFEASEIIRASIPPILALPQQRRRDVIHPVSHSSDPTIKPLVVQIWLQAVERHHISWGPWSALMTCMAESWPALLTSLGYTNDSDLGPTFLRHLNHLSEDITTLPTSSVSNMANFLSVISLGGNVQKSSLGCGRLRGATIAALVRVISGLIRK</sequence>
<keyword evidence="2" id="KW-1185">Reference proteome</keyword>
<dbReference type="Proteomes" id="UP001465976">
    <property type="component" value="Unassembled WGS sequence"/>
</dbReference>
<accession>A0ABR3EXP9</accession>
<evidence type="ECO:0000313" key="2">
    <source>
        <dbReference type="Proteomes" id="UP001465976"/>
    </source>
</evidence>
<name>A0ABR3EXP9_9AGAR</name>
<comment type="caution">
    <text evidence="1">The sequence shown here is derived from an EMBL/GenBank/DDBJ whole genome shotgun (WGS) entry which is preliminary data.</text>
</comment>
<dbReference type="EMBL" id="JBAHYK010001527">
    <property type="protein sequence ID" value="KAL0567686.1"/>
    <property type="molecule type" value="Genomic_DNA"/>
</dbReference>
<proteinExistence type="predicted"/>